<evidence type="ECO:0000313" key="1">
    <source>
        <dbReference type="EMBL" id="ABK20992.1"/>
    </source>
</evidence>
<protein>
    <submittedName>
        <fullName evidence="1">Uncharacterized protein</fullName>
    </submittedName>
</protein>
<dbReference type="EMBL" id="EF081604">
    <property type="protein sequence ID" value="ABK20992.1"/>
    <property type="molecule type" value="mRNA"/>
</dbReference>
<accession>A9NK31</accession>
<proteinExistence type="evidence at transcript level"/>
<sequence>MMKIRLTERSSFVQRMFREEMSSLTSGEWISPLISLDP</sequence>
<dbReference type="AlphaFoldDB" id="A9NK31"/>
<organism evidence="1">
    <name type="scientific">Picea sitchensis</name>
    <name type="common">Sitka spruce</name>
    <name type="synonym">Pinus sitchensis</name>
    <dbReference type="NCBI Taxonomy" id="3332"/>
    <lineage>
        <taxon>Eukaryota</taxon>
        <taxon>Viridiplantae</taxon>
        <taxon>Streptophyta</taxon>
        <taxon>Embryophyta</taxon>
        <taxon>Tracheophyta</taxon>
        <taxon>Spermatophyta</taxon>
        <taxon>Pinopsida</taxon>
        <taxon>Pinidae</taxon>
        <taxon>Conifers I</taxon>
        <taxon>Pinales</taxon>
        <taxon>Pinaceae</taxon>
        <taxon>Picea</taxon>
    </lineage>
</organism>
<name>A9NK31_PICSI</name>
<reference evidence="1" key="1">
    <citation type="journal article" date="2008" name="BMC Genomics">
        <title>A conifer genomics resource of 200,000 spruce (Picea spp.) ESTs and 6,464 high-quality, sequence-finished full-length cDNAs for Sitka spruce (Picea sitchensis).</title>
        <authorList>
            <person name="Ralph S.G."/>
            <person name="Chun H.J."/>
            <person name="Kolosova N."/>
            <person name="Cooper D."/>
            <person name="Oddy C."/>
            <person name="Ritland C.E."/>
            <person name="Kirkpatrick R."/>
            <person name="Moore R."/>
            <person name="Barber S."/>
            <person name="Holt R.A."/>
            <person name="Jones S.J."/>
            <person name="Marra M.A."/>
            <person name="Douglas C.J."/>
            <person name="Ritland K."/>
            <person name="Bohlmann J."/>
        </authorList>
    </citation>
    <scope>NUCLEOTIDE SEQUENCE</scope>
    <source>
        <tissue evidence="1">Green portion of the leader tissue</tissue>
    </source>
</reference>